<dbReference type="KEGG" id="ams:AMIS_36160"/>
<feature type="transmembrane region" description="Helical" evidence="1">
    <location>
        <begin position="49"/>
        <end position="68"/>
    </location>
</feature>
<accession>I0H749</accession>
<gene>
    <name evidence="2" type="ordered locus">AMIS_36160</name>
</gene>
<sequence>MLDDDERRILADLEQQFEPGGGEVAFPTIPVLCVLLFLAVPLVMLLFDWPGLLITVDAFAAALAFVLVRRHRGRP</sequence>
<keyword evidence="3" id="KW-1185">Reference proteome</keyword>
<evidence type="ECO:0000313" key="2">
    <source>
        <dbReference type="EMBL" id="BAL88836.1"/>
    </source>
</evidence>
<keyword evidence="1" id="KW-0472">Membrane</keyword>
<keyword evidence="1" id="KW-0812">Transmembrane</keyword>
<dbReference type="AlphaFoldDB" id="I0H749"/>
<proteinExistence type="predicted"/>
<dbReference type="HOGENOM" id="CLU_2662827_0_0_11"/>
<name>I0H749_ACTM4</name>
<feature type="transmembrane region" description="Helical" evidence="1">
    <location>
        <begin position="24"/>
        <end position="43"/>
    </location>
</feature>
<reference evidence="2 3" key="1">
    <citation type="submission" date="2012-02" db="EMBL/GenBank/DDBJ databases">
        <title>Complete genome sequence of Actinoplanes missouriensis 431 (= NBRC 102363).</title>
        <authorList>
            <person name="Ohnishi Y."/>
            <person name="Ishikawa J."/>
            <person name="Sekine M."/>
            <person name="Hosoyama A."/>
            <person name="Harada T."/>
            <person name="Narita H."/>
            <person name="Hata T."/>
            <person name="Konno Y."/>
            <person name="Tutikane K."/>
            <person name="Fujita N."/>
            <person name="Horinouchi S."/>
            <person name="Hayakawa M."/>
        </authorList>
    </citation>
    <scope>NUCLEOTIDE SEQUENCE [LARGE SCALE GENOMIC DNA]</scope>
    <source>
        <strain evidence="3">ATCC 14538 / DSM 43046 / CBS 188.64 / JCM 3121 / NBRC 102363 / NCIMB 12654 / NRRL B-3342 / UNCC 431</strain>
    </source>
</reference>
<dbReference type="Proteomes" id="UP000007882">
    <property type="component" value="Chromosome"/>
</dbReference>
<dbReference type="RefSeq" id="WP_014443730.1">
    <property type="nucleotide sequence ID" value="NC_017093.1"/>
</dbReference>
<evidence type="ECO:0000313" key="3">
    <source>
        <dbReference type="Proteomes" id="UP000007882"/>
    </source>
</evidence>
<dbReference type="STRING" id="512565.AMIS_36160"/>
<evidence type="ECO:0000256" key="1">
    <source>
        <dbReference type="SAM" id="Phobius"/>
    </source>
</evidence>
<keyword evidence="1" id="KW-1133">Transmembrane helix</keyword>
<protein>
    <submittedName>
        <fullName evidence="2">Uncharacterized protein</fullName>
    </submittedName>
</protein>
<dbReference type="EMBL" id="AP012319">
    <property type="protein sequence ID" value="BAL88836.1"/>
    <property type="molecule type" value="Genomic_DNA"/>
</dbReference>
<dbReference type="PATRIC" id="fig|512565.3.peg.3610"/>
<organism evidence="2 3">
    <name type="scientific">Actinoplanes missouriensis (strain ATCC 14538 / DSM 43046 / CBS 188.64 / JCM 3121 / NBRC 102363 / NCIMB 12654 / NRRL B-3342 / UNCC 431)</name>
    <dbReference type="NCBI Taxonomy" id="512565"/>
    <lineage>
        <taxon>Bacteria</taxon>
        <taxon>Bacillati</taxon>
        <taxon>Actinomycetota</taxon>
        <taxon>Actinomycetes</taxon>
        <taxon>Micromonosporales</taxon>
        <taxon>Micromonosporaceae</taxon>
        <taxon>Actinoplanes</taxon>
    </lineage>
</organism>